<comment type="caution">
    <text evidence="1">The sequence shown here is derived from an EMBL/GenBank/DDBJ whole genome shotgun (WGS) entry which is preliminary data.</text>
</comment>
<reference evidence="1" key="1">
    <citation type="submission" date="2019-08" db="EMBL/GenBank/DDBJ databases">
        <authorList>
            <person name="Kucharzyk K."/>
            <person name="Murdoch R.W."/>
            <person name="Higgins S."/>
            <person name="Loffler F."/>
        </authorList>
    </citation>
    <scope>NUCLEOTIDE SEQUENCE</scope>
</reference>
<protein>
    <submittedName>
        <fullName evidence="1">Uncharacterized protein</fullName>
    </submittedName>
</protein>
<dbReference type="EMBL" id="VSSQ01143580">
    <property type="protein sequence ID" value="MPN63729.1"/>
    <property type="molecule type" value="Genomic_DNA"/>
</dbReference>
<proteinExistence type="predicted"/>
<gene>
    <name evidence="1" type="ORF">SDC9_211495</name>
</gene>
<name>A0A645JLY4_9ZZZZ</name>
<sequence>MRDIFKLTAIGDDGVKNTRAVDVQGKIALPGEFPGLFQILARQHFSVMRVFQTEQTGAGKMDIVCFDFCCHFVQRQGAIRRGIDGLRLNAAEHRCATRFVEIVMRALTGDILFAALTMAEQCNQVRLSAGR</sequence>
<organism evidence="1">
    <name type="scientific">bioreactor metagenome</name>
    <dbReference type="NCBI Taxonomy" id="1076179"/>
    <lineage>
        <taxon>unclassified sequences</taxon>
        <taxon>metagenomes</taxon>
        <taxon>ecological metagenomes</taxon>
    </lineage>
</organism>
<evidence type="ECO:0000313" key="1">
    <source>
        <dbReference type="EMBL" id="MPN63729.1"/>
    </source>
</evidence>
<accession>A0A645JLY4</accession>
<dbReference type="AlphaFoldDB" id="A0A645JLY4"/>